<sequence length="2050" mass="233666">MSFLKSKSDDVIITGIAGRFPKSRNVQEFASNLFNKIDMTDDSDERFKNISDDVPHRSGKISDLEKFDTSFFSILNDQAKYTDPQMRILLEHSYEAILDAGISPQTLIGSNTGVFVGCSASEAKNFYVKGFCDIPDQMFLTGNGMFYLANRISYTFGLCGPSLVLDSACSSASQALDCAYNYMKTGLCEAALVAGTNLIFTPFMFEKFNAMKILTNDGISKIFDEDSKGFVRAETISVIFLQNRKVAKRIYAHLVHSLSNNDGFKIEGSSLPSKKMQQKLMTKFYQDINFDPREIKFFEAHATGTKQGDFQEVNAIDAVLCQNRSDQLIIGSTKSNMGHSEAASGLASIAKILIAFENGKFPPNINLTKLRDDIPAFKENRIVVATDSIDLTSPYIAMNSFALGSSNVHLLFKQNTKEKTNQNQENEIERMVLWSGRTEEAIHSIFDDITSRPFDIEYIALLQNSQILTPDANSYRGFGIFKNDQENSISIDRNIQYFDGIRKKVVFVFAGMGTQWHGMGRDLMKVPLFAESIEESHEILFQKGINLKEILNSNEEKTFENVLNSYVGIVSIEIALTDVLFGLNIKPDFIVGHSVGEIACSYADGCLTREEALTIAYLRAKIMLDLNINGGAMVAVGMHFNELEKILSKEIDIACHNSQQSTTISGSKASIEKFTEQLKVQKIFVKEVACAGVPFHSRYMKDVGQELETKLKYLLKSSKIRSSKWITSTYIEDNEQNQLCDAKYHADNVRNPVYFEEATSKLPKNAITIEISPNGLFQSLLKSTLNENIYVSLTNKKAVDGKNYFMKSLGKIFQSGVDFNISKLYPTIDFPVSRCTPMISPIIKWNHQESHFVVQHKNLMEYQRRVKNLNFKDKELEYLSHHIIDGRVLVPATFWIVYIWKQFAKMHDINYESLRVTLKNVKISRATYVNLKQEIEIISTIHCSNGSFEIMEGKNLIASGIIERNENLKIFEIENQTYEKDSIVLTFDDFYKHLRVLGYQYLEKFKLVQEITDDGLKGKIKWKNNWVLFLDNIIQTTVLAEKYERVHLPYFLSKFSIDPILHKKLIEKYKGFLIPFERAQNKQYVRCGGAENGDFTPIIINQKQQGNLLVEFCKFISFENSKECFEIVDALKILISSLMDLKFKIKYNFIEINNDQEYFMYDYINKLFQKYPIAVNVKLWATEKTKLDDIEVINDQVLSILTTIDAVFTSNCIQNEALIEKIKNIHSNSVIISQENSNKEISNDKFEILSKLKLSNEKALFMLRFKQQKEELKKFKTIEITSETSDWLENLKEEIKNFSNNNFDSIILYSQKSKGISGLLGFFNCLRLEFNEINFKCFMIEDLNALKFDIDDPFYKNQLEKGFTVNVLKNNEWGSYRHIDLEEDTSLKPYDGHCFANYSMTGNLSTLKWFDGPFNEISEDDLIKVQYAALNFKDIVYAFGRIPDENCFMRECSIGFEFSGIRIKTGERVMGIVSRQGLSSYIKYNPKKTLNVPEDLTLEDAATIPMAYVTTFFSVFEMTKIEKGNSILIHSGAGAVGQAAIQIAFAYGLEVFTTVGTDEKREFLLKTFPKLKEENIGNSRDTSFLEMIMERTQNKGVDYVLNSLAGDKMIASLNCLGQNGIFLEIGRADLVQNTRISFNFIKKNISIKLVMVDKIDWASDQGERVKQMMINGFKERIIKPLTRTVFEANEIKKAFQHMSTGNHIGKILIKMRENEYDLSTIPINITSRFYCNSEYSYIVVGGLGGLGLEFSHWLIERKCRKLILSSSRGISNQYQAFKIKYWKSFGIEVIVNTSNVLTEAGCEKLIKTAMTLGPVGGIFNFAAVIRDAEFENHTIEDFNQSLAPKALATKFLHELSLKYCPMLKHFVGYSSIMCGRGYPGQTTYGMANSIMERIIEERYEMGLPAKVIQWGPIGDVGLLADVELNRKMKLNFEFPMQSLASFLEQHDILLNHPEPIVACTVIFNKNDKSTDEKKNFIEMLMEVLNIEDRKSISMSSTFSQLGIDSLAGIEIQQMIERNYGVLIESNELRNLTIFELDEKISKKTINNSLF</sequence>
<evidence type="ECO:0000259" key="7">
    <source>
        <dbReference type="PROSITE" id="PS50075"/>
    </source>
</evidence>
<feature type="domain" description="Carrier" evidence="7">
    <location>
        <begin position="1967"/>
        <end position="2050"/>
    </location>
</feature>
<dbReference type="Pfam" id="PF00109">
    <property type="entry name" value="ketoacyl-synt"/>
    <property type="match status" value="1"/>
</dbReference>
<dbReference type="Gene3D" id="3.40.47.10">
    <property type="match status" value="1"/>
</dbReference>
<dbReference type="EMBL" id="JADBJN010000003">
    <property type="protein sequence ID" value="KAG5671364.1"/>
    <property type="molecule type" value="Genomic_DNA"/>
</dbReference>
<proteinExistence type="predicted"/>
<dbReference type="Gene3D" id="3.90.180.10">
    <property type="entry name" value="Medium-chain alcohol dehydrogenases, catalytic domain"/>
    <property type="match status" value="1"/>
</dbReference>
<dbReference type="InterPro" id="IPR036291">
    <property type="entry name" value="NAD(P)-bd_dom_sf"/>
</dbReference>
<dbReference type="InterPro" id="IPR057326">
    <property type="entry name" value="KR_dom"/>
</dbReference>
<keyword evidence="2" id="KW-0597">Phosphoprotein</keyword>
<dbReference type="GO" id="GO:0016491">
    <property type="term" value="F:oxidoreductase activity"/>
    <property type="evidence" value="ECO:0007669"/>
    <property type="project" value="InterPro"/>
</dbReference>
<keyword evidence="3" id="KW-0808">Transferase</keyword>
<dbReference type="OrthoDB" id="7788402at2759"/>
<feature type="active site" description="Proton donor; for dehydratase activity" evidence="6">
    <location>
        <position position="1031"/>
    </location>
</feature>
<feature type="region of interest" description="N-terminal hotdog fold" evidence="6">
    <location>
        <begin position="847"/>
        <end position="969"/>
    </location>
</feature>
<dbReference type="InterPro" id="IPR020843">
    <property type="entry name" value="ER"/>
</dbReference>
<dbReference type="Pfam" id="PF16197">
    <property type="entry name" value="KAsynt_C_assoc"/>
    <property type="match status" value="1"/>
</dbReference>
<evidence type="ECO:0000256" key="6">
    <source>
        <dbReference type="PROSITE-ProRule" id="PRU01363"/>
    </source>
</evidence>
<dbReference type="Gene3D" id="3.40.50.720">
    <property type="entry name" value="NAD(P)-binding Rossmann-like Domain"/>
    <property type="match status" value="1"/>
</dbReference>
<dbReference type="SMART" id="SM00822">
    <property type="entry name" value="PKS_KR"/>
    <property type="match status" value="1"/>
</dbReference>
<keyword evidence="4" id="KW-0521">NADP</keyword>
<dbReference type="Gene3D" id="3.30.70.3290">
    <property type="match status" value="1"/>
</dbReference>
<dbReference type="GO" id="GO:0006633">
    <property type="term" value="P:fatty acid biosynthetic process"/>
    <property type="evidence" value="ECO:0007669"/>
    <property type="project" value="InterPro"/>
</dbReference>
<dbReference type="SMART" id="SM00827">
    <property type="entry name" value="PKS_AT"/>
    <property type="match status" value="1"/>
</dbReference>
<dbReference type="Proteomes" id="UP001107558">
    <property type="component" value="Chromosome 3"/>
</dbReference>
<dbReference type="InterPro" id="IPR016035">
    <property type="entry name" value="Acyl_Trfase/lysoPLipase"/>
</dbReference>
<dbReference type="InterPro" id="IPR014031">
    <property type="entry name" value="Ketoacyl_synth_C"/>
</dbReference>
<dbReference type="SUPFAM" id="SSF55048">
    <property type="entry name" value="Probable ACP-binding domain of malonyl-CoA ACP transacylase"/>
    <property type="match status" value="1"/>
</dbReference>
<dbReference type="InterPro" id="IPR018201">
    <property type="entry name" value="Ketoacyl_synth_AS"/>
</dbReference>
<dbReference type="InterPro" id="IPR050091">
    <property type="entry name" value="PKS_NRPS_Biosynth_Enz"/>
</dbReference>
<organism evidence="10 11">
    <name type="scientific">Polypedilum vanderplanki</name>
    <name type="common">Sleeping chironomid midge</name>
    <dbReference type="NCBI Taxonomy" id="319348"/>
    <lineage>
        <taxon>Eukaryota</taxon>
        <taxon>Metazoa</taxon>
        <taxon>Ecdysozoa</taxon>
        <taxon>Arthropoda</taxon>
        <taxon>Hexapoda</taxon>
        <taxon>Insecta</taxon>
        <taxon>Pterygota</taxon>
        <taxon>Neoptera</taxon>
        <taxon>Endopterygota</taxon>
        <taxon>Diptera</taxon>
        <taxon>Nematocera</taxon>
        <taxon>Chironomoidea</taxon>
        <taxon>Chironomidae</taxon>
        <taxon>Chironominae</taxon>
        <taxon>Polypedilum</taxon>
        <taxon>Polypedilum</taxon>
    </lineage>
</organism>
<dbReference type="PROSITE" id="PS00606">
    <property type="entry name" value="KS3_1"/>
    <property type="match status" value="1"/>
</dbReference>
<dbReference type="InterPro" id="IPR014043">
    <property type="entry name" value="Acyl_transferase_dom"/>
</dbReference>
<protein>
    <submittedName>
        <fullName evidence="10">Uncharacterized protein</fullName>
    </submittedName>
</protein>
<dbReference type="Pfam" id="PF02801">
    <property type="entry name" value="Ketoacyl-synt_C"/>
    <property type="match status" value="1"/>
</dbReference>
<dbReference type="SUPFAM" id="SSF50129">
    <property type="entry name" value="GroES-like"/>
    <property type="match status" value="1"/>
</dbReference>
<feature type="domain" description="PKS/mFAS DH" evidence="9">
    <location>
        <begin position="847"/>
        <end position="1126"/>
    </location>
</feature>
<dbReference type="PROSITE" id="PS50075">
    <property type="entry name" value="CARRIER"/>
    <property type="match status" value="1"/>
</dbReference>
<dbReference type="Pfam" id="PF00107">
    <property type="entry name" value="ADH_zinc_N"/>
    <property type="match status" value="1"/>
</dbReference>
<dbReference type="InterPro" id="IPR016039">
    <property type="entry name" value="Thiolase-like"/>
</dbReference>
<dbReference type="InterPro" id="IPR016036">
    <property type="entry name" value="Malonyl_transacylase_ACP-bd"/>
</dbReference>
<dbReference type="SUPFAM" id="SSF51735">
    <property type="entry name" value="NAD(P)-binding Rossmann-fold domains"/>
    <property type="match status" value="2"/>
</dbReference>
<dbReference type="PANTHER" id="PTHR43775">
    <property type="entry name" value="FATTY ACID SYNTHASE"/>
    <property type="match status" value="1"/>
</dbReference>
<dbReference type="InterPro" id="IPR009081">
    <property type="entry name" value="PP-bd_ACP"/>
</dbReference>
<keyword evidence="1" id="KW-0596">Phosphopantetheine</keyword>
<dbReference type="InterPro" id="IPR011032">
    <property type="entry name" value="GroES-like_sf"/>
</dbReference>
<dbReference type="InterPro" id="IPR049391">
    <property type="entry name" value="FAS_pseudo-KR"/>
</dbReference>
<dbReference type="GO" id="GO:0004312">
    <property type="term" value="F:fatty acid synthase activity"/>
    <property type="evidence" value="ECO:0007669"/>
    <property type="project" value="TreeGrafter"/>
</dbReference>
<evidence type="ECO:0000256" key="1">
    <source>
        <dbReference type="ARBA" id="ARBA00022450"/>
    </source>
</evidence>
<dbReference type="InterPro" id="IPR036736">
    <property type="entry name" value="ACP-like_sf"/>
</dbReference>
<reference evidence="10" key="1">
    <citation type="submission" date="2021-03" db="EMBL/GenBank/DDBJ databases">
        <title>Chromosome level genome of the anhydrobiotic midge Polypedilum vanderplanki.</title>
        <authorList>
            <person name="Yoshida Y."/>
            <person name="Kikawada T."/>
            <person name="Gusev O."/>
        </authorList>
    </citation>
    <scope>NUCLEOTIDE SEQUENCE</scope>
    <source>
        <strain evidence="10">NIAS01</strain>
        <tissue evidence="10">Whole body or cell culture</tissue>
    </source>
</reference>
<dbReference type="CDD" id="cd05195">
    <property type="entry name" value="enoyl_red"/>
    <property type="match status" value="1"/>
</dbReference>
<evidence type="ECO:0000256" key="3">
    <source>
        <dbReference type="ARBA" id="ARBA00022679"/>
    </source>
</evidence>
<dbReference type="Gene3D" id="3.40.366.10">
    <property type="entry name" value="Malonyl-Coenzyme A Acyl Carrier Protein, domain 2"/>
    <property type="match status" value="1"/>
</dbReference>
<evidence type="ECO:0000313" key="10">
    <source>
        <dbReference type="EMBL" id="KAG5671364.1"/>
    </source>
</evidence>
<dbReference type="SUPFAM" id="SSF47336">
    <property type="entry name" value="ACP-like"/>
    <property type="match status" value="1"/>
</dbReference>
<name>A0A9J6BNB6_POLVA</name>
<evidence type="ECO:0000313" key="11">
    <source>
        <dbReference type="Proteomes" id="UP001107558"/>
    </source>
</evidence>
<dbReference type="Pfam" id="PF00698">
    <property type="entry name" value="Acyl_transf_1"/>
    <property type="match status" value="1"/>
</dbReference>
<dbReference type="SUPFAM" id="SSF52151">
    <property type="entry name" value="FabD/lysophospholipase-like"/>
    <property type="match status" value="1"/>
</dbReference>
<feature type="active site" description="Proton acceptor; for dehydratase activity" evidence="6">
    <location>
        <position position="882"/>
    </location>
</feature>
<dbReference type="Gene3D" id="3.10.129.110">
    <property type="entry name" value="Polyketide synthase dehydratase"/>
    <property type="match status" value="1"/>
</dbReference>
<evidence type="ECO:0000259" key="8">
    <source>
        <dbReference type="PROSITE" id="PS52004"/>
    </source>
</evidence>
<accession>A0A9J6BNB6</accession>
<dbReference type="GO" id="GO:0004315">
    <property type="term" value="F:3-oxoacyl-[acyl-carrier-protein] synthase activity"/>
    <property type="evidence" value="ECO:0007669"/>
    <property type="project" value="InterPro"/>
</dbReference>
<dbReference type="InterPro" id="IPR013968">
    <property type="entry name" value="PKS_KR"/>
</dbReference>
<feature type="domain" description="Ketosynthase family 3 (KS3)" evidence="8">
    <location>
        <begin position="8"/>
        <end position="414"/>
    </location>
</feature>
<dbReference type="SMART" id="SM00825">
    <property type="entry name" value="PKS_KS"/>
    <property type="match status" value="1"/>
</dbReference>
<dbReference type="CDD" id="cd00833">
    <property type="entry name" value="PKS"/>
    <property type="match status" value="1"/>
</dbReference>
<evidence type="ECO:0000259" key="9">
    <source>
        <dbReference type="PROSITE" id="PS52019"/>
    </source>
</evidence>
<dbReference type="Pfam" id="PF00550">
    <property type="entry name" value="PP-binding"/>
    <property type="match status" value="1"/>
</dbReference>
<dbReference type="Gene3D" id="1.10.1200.10">
    <property type="entry name" value="ACP-like"/>
    <property type="match status" value="1"/>
</dbReference>
<dbReference type="SMART" id="SM00829">
    <property type="entry name" value="PKS_ER"/>
    <property type="match status" value="1"/>
</dbReference>
<dbReference type="SUPFAM" id="SSF53901">
    <property type="entry name" value="Thiolase-like"/>
    <property type="match status" value="1"/>
</dbReference>
<dbReference type="InterPro" id="IPR049900">
    <property type="entry name" value="PKS_mFAS_DH"/>
</dbReference>
<comment type="caution">
    <text evidence="10">The sequence shown here is derived from an EMBL/GenBank/DDBJ whole genome shotgun (WGS) entry which is preliminary data.</text>
</comment>
<dbReference type="Pfam" id="PF08659">
    <property type="entry name" value="KR"/>
    <property type="match status" value="1"/>
</dbReference>
<evidence type="ECO:0000256" key="2">
    <source>
        <dbReference type="ARBA" id="ARBA00022553"/>
    </source>
</evidence>
<dbReference type="InterPro" id="IPR014030">
    <property type="entry name" value="Ketoacyl_synth_N"/>
</dbReference>
<feature type="region of interest" description="C-terminal hotdog fold" evidence="6">
    <location>
        <begin position="982"/>
        <end position="1126"/>
    </location>
</feature>
<dbReference type="PROSITE" id="PS52019">
    <property type="entry name" value="PKS_MFAS_DH"/>
    <property type="match status" value="1"/>
</dbReference>
<dbReference type="InterPro" id="IPR013149">
    <property type="entry name" value="ADH-like_C"/>
</dbReference>
<gene>
    <name evidence="10" type="ORF">PVAND_001565</name>
</gene>
<dbReference type="InterPro" id="IPR020841">
    <property type="entry name" value="PKS_Beta-ketoAc_synthase_dom"/>
</dbReference>
<dbReference type="Pfam" id="PF21149">
    <property type="entry name" value="FAS_pseudo-KR"/>
    <property type="match status" value="1"/>
</dbReference>
<keyword evidence="5" id="KW-0511">Multifunctional enzyme</keyword>
<evidence type="ECO:0000256" key="5">
    <source>
        <dbReference type="ARBA" id="ARBA00023268"/>
    </source>
</evidence>
<dbReference type="InterPro" id="IPR042104">
    <property type="entry name" value="PKS_dehydratase_sf"/>
</dbReference>
<dbReference type="PROSITE" id="PS52004">
    <property type="entry name" value="KS3_2"/>
    <property type="match status" value="1"/>
</dbReference>
<dbReference type="PANTHER" id="PTHR43775:SF23">
    <property type="entry name" value="FATTY ACID SYNTHASE 3"/>
    <property type="match status" value="1"/>
</dbReference>
<dbReference type="InterPro" id="IPR001227">
    <property type="entry name" value="Ac_transferase_dom_sf"/>
</dbReference>
<keyword evidence="11" id="KW-1185">Reference proteome</keyword>
<evidence type="ECO:0000256" key="4">
    <source>
        <dbReference type="ARBA" id="ARBA00022857"/>
    </source>
</evidence>
<dbReference type="InterPro" id="IPR032821">
    <property type="entry name" value="PKS_assoc"/>
</dbReference>